<dbReference type="InterPro" id="IPR011009">
    <property type="entry name" value="Kinase-like_dom_sf"/>
</dbReference>
<dbReference type="InterPro" id="IPR050167">
    <property type="entry name" value="Ser_Thr_protein_kinase"/>
</dbReference>
<dbReference type="PANTHER" id="PTHR23257:SF961">
    <property type="entry name" value="PROTEIN KINASE DOMAIN-CONTAINING PROTEIN"/>
    <property type="match status" value="1"/>
</dbReference>
<dbReference type="Proteomes" id="UP000308652">
    <property type="component" value="Unassembled WGS sequence"/>
</dbReference>
<name>A0A5C3MBD6_9AGAR</name>
<dbReference type="InterPro" id="IPR000719">
    <property type="entry name" value="Prot_kinase_dom"/>
</dbReference>
<dbReference type="PROSITE" id="PS00108">
    <property type="entry name" value="PROTEIN_KINASE_ST"/>
    <property type="match status" value="1"/>
</dbReference>
<proteinExistence type="predicted"/>
<evidence type="ECO:0000259" key="1">
    <source>
        <dbReference type="PROSITE" id="PS50011"/>
    </source>
</evidence>
<feature type="domain" description="Protein kinase" evidence="1">
    <location>
        <begin position="1"/>
        <end position="152"/>
    </location>
</feature>
<dbReference type="EMBL" id="ML213603">
    <property type="protein sequence ID" value="TFK38481.1"/>
    <property type="molecule type" value="Genomic_DNA"/>
</dbReference>
<gene>
    <name evidence="2" type="ORF">BDQ12DRAFT_605858</name>
</gene>
<dbReference type="SUPFAM" id="SSF56112">
    <property type="entry name" value="Protein kinase-like (PK-like)"/>
    <property type="match status" value="1"/>
</dbReference>
<dbReference type="AlphaFoldDB" id="A0A5C3MBD6"/>
<dbReference type="GO" id="GO:0007165">
    <property type="term" value="P:signal transduction"/>
    <property type="evidence" value="ECO:0007669"/>
    <property type="project" value="TreeGrafter"/>
</dbReference>
<dbReference type="Pfam" id="PF00069">
    <property type="entry name" value="Pkinase"/>
    <property type="match status" value="1"/>
</dbReference>
<keyword evidence="2" id="KW-0808">Transferase</keyword>
<dbReference type="GO" id="GO:0005737">
    <property type="term" value="C:cytoplasm"/>
    <property type="evidence" value="ECO:0007669"/>
    <property type="project" value="TreeGrafter"/>
</dbReference>
<dbReference type="GO" id="GO:0004672">
    <property type="term" value="F:protein kinase activity"/>
    <property type="evidence" value="ECO:0007669"/>
    <property type="project" value="InterPro"/>
</dbReference>
<dbReference type="STRING" id="68775.A0A5C3MBD6"/>
<dbReference type="InterPro" id="IPR008271">
    <property type="entry name" value="Ser/Thr_kinase_AS"/>
</dbReference>
<dbReference type="PROSITE" id="PS50011">
    <property type="entry name" value="PROTEIN_KINASE_DOM"/>
    <property type="match status" value="1"/>
</dbReference>
<reference evidence="2 3" key="1">
    <citation type="journal article" date="2019" name="Nat. Ecol. Evol.">
        <title>Megaphylogeny resolves global patterns of mushroom evolution.</title>
        <authorList>
            <person name="Varga T."/>
            <person name="Krizsan K."/>
            <person name="Foldi C."/>
            <person name="Dima B."/>
            <person name="Sanchez-Garcia M."/>
            <person name="Sanchez-Ramirez S."/>
            <person name="Szollosi G.J."/>
            <person name="Szarkandi J.G."/>
            <person name="Papp V."/>
            <person name="Albert L."/>
            <person name="Andreopoulos W."/>
            <person name="Angelini C."/>
            <person name="Antonin V."/>
            <person name="Barry K.W."/>
            <person name="Bougher N.L."/>
            <person name="Buchanan P."/>
            <person name="Buyck B."/>
            <person name="Bense V."/>
            <person name="Catcheside P."/>
            <person name="Chovatia M."/>
            <person name="Cooper J."/>
            <person name="Damon W."/>
            <person name="Desjardin D."/>
            <person name="Finy P."/>
            <person name="Geml J."/>
            <person name="Haridas S."/>
            <person name="Hughes K."/>
            <person name="Justo A."/>
            <person name="Karasinski D."/>
            <person name="Kautmanova I."/>
            <person name="Kiss B."/>
            <person name="Kocsube S."/>
            <person name="Kotiranta H."/>
            <person name="LaButti K.M."/>
            <person name="Lechner B.E."/>
            <person name="Liimatainen K."/>
            <person name="Lipzen A."/>
            <person name="Lukacs Z."/>
            <person name="Mihaltcheva S."/>
            <person name="Morgado L.N."/>
            <person name="Niskanen T."/>
            <person name="Noordeloos M.E."/>
            <person name="Ohm R.A."/>
            <person name="Ortiz-Santana B."/>
            <person name="Ovrebo C."/>
            <person name="Racz N."/>
            <person name="Riley R."/>
            <person name="Savchenko A."/>
            <person name="Shiryaev A."/>
            <person name="Soop K."/>
            <person name="Spirin V."/>
            <person name="Szebenyi C."/>
            <person name="Tomsovsky M."/>
            <person name="Tulloss R.E."/>
            <person name="Uehling J."/>
            <person name="Grigoriev I.V."/>
            <person name="Vagvolgyi C."/>
            <person name="Papp T."/>
            <person name="Martin F.M."/>
            <person name="Miettinen O."/>
            <person name="Hibbett D.S."/>
            <person name="Nagy L.G."/>
        </authorList>
    </citation>
    <scope>NUCLEOTIDE SEQUENCE [LARGE SCALE GENOMIC DNA]</scope>
    <source>
        <strain evidence="2 3">CBS 166.37</strain>
    </source>
</reference>
<dbReference type="PANTHER" id="PTHR23257">
    <property type="entry name" value="SERINE-THREONINE PROTEIN KINASE"/>
    <property type="match status" value="1"/>
</dbReference>
<protein>
    <submittedName>
        <fullName evidence="2">Kinase-like domain-containing protein</fullName>
    </submittedName>
</protein>
<dbReference type="OrthoDB" id="5966500at2759"/>
<keyword evidence="2" id="KW-0418">Kinase</keyword>
<evidence type="ECO:0000313" key="3">
    <source>
        <dbReference type="Proteomes" id="UP000308652"/>
    </source>
</evidence>
<dbReference type="Gene3D" id="1.10.510.10">
    <property type="entry name" value="Transferase(Phosphotransferase) domain 1"/>
    <property type="match status" value="1"/>
</dbReference>
<accession>A0A5C3MBD6</accession>
<keyword evidence="3" id="KW-1185">Reference proteome</keyword>
<feature type="non-terminal residue" evidence="2">
    <location>
        <position position="1"/>
    </location>
</feature>
<dbReference type="GO" id="GO:0005524">
    <property type="term" value="F:ATP binding"/>
    <property type="evidence" value="ECO:0007669"/>
    <property type="project" value="InterPro"/>
</dbReference>
<evidence type="ECO:0000313" key="2">
    <source>
        <dbReference type="EMBL" id="TFK38481.1"/>
    </source>
</evidence>
<organism evidence="2 3">
    <name type="scientific">Crucibulum laeve</name>
    <dbReference type="NCBI Taxonomy" id="68775"/>
    <lineage>
        <taxon>Eukaryota</taxon>
        <taxon>Fungi</taxon>
        <taxon>Dikarya</taxon>
        <taxon>Basidiomycota</taxon>
        <taxon>Agaricomycotina</taxon>
        <taxon>Agaricomycetes</taxon>
        <taxon>Agaricomycetidae</taxon>
        <taxon>Agaricales</taxon>
        <taxon>Agaricineae</taxon>
        <taxon>Nidulariaceae</taxon>
        <taxon>Crucibulum</taxon>
    </lineage>
</organism>
<sequence>ALISPLWKNETVLDYLRKYPAVDRAKLVSDIAHGLHFLHDSNVVHGDMKPNNILIDDDGNALVADFGWSTVLEYKDHLAKHFVESVEYMAPELYDDAVGDSAGVEERGASFSKFTKEADVYAFAIVAFRVSRVYYKVLACHRANRIVNLGIN</sequence>